<dbReference type="AlphaFoldDB" id="A0AAU9W337"/>
<keyword evidence="5" id="KW-0297">G-protein coupled receptor</keyword>
<name>A0AAU9W337_9CNID</name>
<keyword evidence="7" id="KW-0675">Receptor</keyword>
<evidence type="ECO:0000313" key="11">
    <source>
        <dbReference type="EMBL" id="CAH3046225.1"/>
    </source>
</evidence>
<dbReference type="InterPro" id="IPR050569">
    <property type="entry name" value="TAAR"/>
</dbReference>
<evidence type="ECO:0000256" key="6">
    <source>
        <dbReference type="ARBA" id="ARBA00023136"/>
    </source>
</evidence>
<evidence type="ECO:0000256" key="1">
    <source>
        <dbReference type="ARBA" id="ARBA00004651"/>
    </source>
</evidence>
<dbReference type="Proteomes" id="UP001159428">
    <property type="component" value="Unassembled WGS sequence"/>
</dbReference>
<keyword evidence="4 9" id="KW-1133">Transmembrane helix</keyword>
<evidence type="ECO:0000256" key="4">
    <source>
        <dbReference type="ARBA" id="ARBA00022989"/>
    </source>
</evidence>
<gene>
    <name evidence="11" type="ORF">PMEA_00033155</name>
</gene>
<dbReference type="PANTHER" id="PTHR24249">
    <property type="entry name" value="HISTAMINE RECEPTOR-RELATED G-PROTEIN COUPLED RECEPTOR"/>
    <property type="match status" value="1"/>
</dbReference>
<keyword evidence="12" id="KW-1185">Reference proteome</keyword>
<accession>A0AAU9W337</accession>
<dbReference type="InterPro" id="IPR017452">
    <property type="entry name" value="GPCR_Rhodpsn_7TM"/>
</dbReference>
<dbReference type="GO" id="GO:0005886">
    <property type="term" value="C:plasma membrane"/>
    <property type="evidence" value="ECO:0007669"/>
    <property type="project" value="UniProtKB-SubCell"/>
</dbReference>
<proteinExistence type="predicted"/>
<dbReference type="Pfam" id="PF00001">
    <property type="entry name" value="7tm_1"/>
    <property type="match status" value="1"/>
</dbReference>
<dbReference type="GO" id="GO:0004930">
    <property type="term" value="F:G protein-coupled receptor activity"/>
    <property type="evidence" value="ECO:0007669"/>
    <property type="project" value="UniProtKB-KW"/>
</dbReference>
<dbReference type="PROSITE" id="PS50262">
    <property type="entry name" value="G_PROTEIN_RECEP_F1_2"/>
    <property type="match status" value="1"/>
</dbReference>
<comment type="caution">
    <text evidence="11">The sequence shown here is derived from an EMBL/GenBank/DDBJ whole genome shotgun (WGS) entry which is preliminary data.</text>
</comment>
<evidence type="ECO:0000256" key="2">
    <source>
        <dbReference type="ARBA" id="ARBA00022475"/>
    </source>
</evidence>
<keyword evidence="3 9" id="KW-0812">Transmembrane</keyword>
<evidence type="ECO:0000313" key="12">
    <source>
        <dbReference type="Proteomes" id="UP001159428"/>
    </source>
</evidence>
<dbReference type="PANTHER" id="PTHR24249:SF372">
    <property type="entry name" value="G-PROTEIN COUPLED RECEPTORS FAMILY 1 PROFILE DOMAIN-CONTAINING PROTEIN"/>
    <property type="match status" value="1"/>
</dbReference>
<evidence type="ECO:0000259" key="10">
    <source>
        <dbReference type="PROSITE" id="PS50262"/>
    </source>
</evidence>
<keyword evidence="8" id="KW-0807">Transducer</keyword>
<evidence type="ECO:0000256" key="9">
    <source>
        <dbReference type="SAM" id="Phobius"/>
    </source>
</evidence>
<reference evidence="11 12" key="1">
    <citation type="submission" date="2022-05" db="EMBL/GenBank/DDBJ databases">
        <authorList>
            <consortium name="Genoscope - CEA"/>
            <person name="William W."/>
        </authorList>
    </citation>
    <scope>NUCLEOTIDE SEQUENCE [LARGE SCALE GENOMIC DNA]</scope>
</reference>
<evidence type="ECO:0000256" key="7">
    <source>
        <dbReference type="ARBA" id="ARBA00023170"/>
    </source>
</evidence>
<feature type="transmembrane region" description="Helical" evidence="9">
    <location>
        <begin position="32"/>
        <end position="57"/>
    </location>
</feature>
<dbReference type="InterPro" id="IPR000276">
    <property type="entry name" value="GPCR_Rhodpsn"/>
</dbReference>
<keyword evidence="2" id="KW-1003">Cell membrane</keyword>
<dbReference type="EMBL" id="CALNXJ010000008">
    <property type="protein sequence ID" value="CAH3046225.1"/>
    <property type="molecule type" value="Genomic_DNA"/>
</dbReference>
<protein>
    <recommendedName>
        <fullName evidence="10">G-protein coupled receptors family 1 profile domain-containing protein</fullName>
    </recommendedName>
</protein>
<evidence type="ECO:0000256" key="3">
    <source>
        <dbReference type="ARBA" id="ARBA00022692"/>
    </source>
</evidence>
<feature type="transmembrane region" description="Helical" evidence="9">
    <location>
        <begin position="133"/>
        <end position="156"/>
    </location>
</feature>
<evidence type="ECO:0000256" key="5">
    <source>
        <dbReference type="ARBA" id="ARBA00023040"/>
    </source>
</evidence>
<comment type="subcellular location">
    <subcellularLocation>
        <location evidence="1">Cell membrane</location>
        <topology evidence="1">Multi-pass membrane protein</topology>
    </subcellularLocation>
</comment>
<feature type="domain" description="G-protein coupled receptors family 1 profile" evidence="10">
    <location>
        <begin position="1"/>
        <end position="154"/>
    </location>
</feature>
<organism evidence="11 12">
    <name type="scientific">Pocillopora meandrina</name>
    <dbReference type="NCBI Taxonomy" id="46732"/>
    <lineage>
        <taxon>Eukaryota</taxon>
        <taxon>Metazoa</taxon>
        <taxon>Cnidaria</taxon>
        <taxon>Anthozoa</taxon>
        <taxon>Hexacorallia</taxon>
        <taxon>Scleractinia</taxon>
        <taxon>Astrocoeniina</taxon>
        <taxon>Pocilloporidae</taxon>
        <taxon>Pocillopora</taxon>
    </lineage>
</organism>
<dbReference type="PRINTS" id="PR00237">
    <property type="entry name" value="GPCRRHODOPSN"/>
</dbReference>
<keyword evidence="6 9" id="KW-0472">Membrane</keyword>
<sequence length="178" mass="20917">MVTKKRCYTVIILVWLLSLCLPFSKLSTLNRAIFWFSLTFITFVFPLVIVSLSYICILKAAKEQFKRICGDESSRNYNENIKVRTLQNFKAIKTVGFVLGACIITWMPSLVLMVFDIYYVIENSREKMRSLLLVVWPWVDAVAFASSAINPLIYYFRNQDFRQAFRRTFRWLPCGFTE</sequence>
<feature type="transmembrane region" description="Helical" evidence="9">
    <location>
        <begin position="94"/>
        <end position="121"/>
    </location>
</feature>
<dbReference type="Gene3D" id="1.20.1070.10">
    <property type="entry name" value="Rhodopsin 7-helix transmembrane proteins"/>
    <property type="match status" value="1"/>
</dbReference>
<dbReference type="CDD" id="cd00637">
    <property type="entry name" value="7tm_classA_rhodopsin-like"/>
    <property type="match status" value="1"/>
</dbReference>
<evidence type="ECO:0000256" key="8">
    <source>
        <dbReference type="ARBA" id="ARBA00023224"/>
    </source>
</evidence>
<dbReference type="SUPFAM" id="SSF81321">
    <property type="entry name" value="Family A G protein-coupled receptor-like"/>
    <property type="match status" value="1"/>
</dbReference>